<dbReference type="PANTHER" id="PTHR13060">
    <property type="entry name" value="SGT1 PROTEIN HSGT1 SUPPRESSOR OF GCR2"/>
    <property type="match status" value="1"/>
</dbReference>
<dbReference type="Proteomes" id="UP000694388">
    <property type="component" value="Unplaced"/>
</dbReference>
<dbReference type="Ensembl" id="ENSEBUT00000001072.1">
    <property type="protein sequence ID" value="ENSEBUP00000000766.1"/>
    <property type="gene ID" value="ENSEBUG00000000827.1"/>
</dbReference>
<dbReference type="PANTHER" id="PTHR13060:SF0">
    <property type="entry name" value="PROTEIN ECDYSONELESS HOMOLOG"/>
    <property type="match status" value="1"/>
</dbReference>
<proteinExistence type="predicted"/>
<evidence type="ECO:0000313" key="2">
    <source>
        <dbReference type="Proteomes" id="UP000694388"/>
    </source>
</evidence>
<protein>
    <submittedName>
        <fullName evidence="1">Uncharacterized protein</fullName>
    </submittedName>
</protein>
<dbReference type="Pfam" id="PF07093">
    <property type="entry name" value="SGT1"/>
    <property type="match status" value="1"/>
</dbReference>
<keyword evidence="2" id="KW-1185">Reference proteome</keyword>
<accession>A0A8C4N4I5</accession>
<sequence>MSLIHISHGFEIICARSTKAKFHSPRGIGISPKEHTFLESLKSHGYFQGELEGSQKYQDHLKAAQAYFNESIIEPRGELNPGEDVLLLLKDTPVDLKDLTRKEKALPPEDGKVRHLCVPIPQMDVKLGVLSAGISWCTLKISPVSFVKSMQAITGTLDKLLP</sequence>
<dbReference type="InterPro" id="IPR010770">
    <property type="entry name" value="Ecd"/>
</dbReference>
<dbReference type="GO" id="GO:0005634">
    <property type="term" value="C:nucleus"/>
    <property type="evidence" value="ECO:0007669"/>
    <property type="project" value="TreeGrafter"/>
</dbReference>
<dbReference type="AlphaFoldDB" id="A0A8C4N4I5"/>
<reference evidence="1" key="2">
    <citation type="submission" date="2025-09" db="UniProtKB">
        <authorList>
            <consortium name="Ensembl"/>
        </authorList>
    </citation>
    <scope>IDENTIFICATION</scope>
</reference>
<name>A0A8C4N4I5_EPTBU</name>
<evidence type="ECO:0000313" key="1">
    <source>
        <dbReference type="Ensembl" id="ENSEBUP00000000766.1"/>
    </source>
</evidence>
<reference evidence="1" key="1">
    <citation type="submission" date="2025-08" db="UniProtKB">
        <authorList>
            <consortium name="Ensembl"/>
        </authorList>
    </citation>
    <scope>IDENTIFICATION</scope>
</reference>
<organism evidence="1 2">
    <name type="scientific">Eptatretus burgeri</name>
    <name type="common">Inshore hagfish</name>
    <dbReference type="NCBI Taxonomy" id="7764"/>
    <lineage>
        <taxon>Eukaryota</taxon>
        <taxon>Metazoa</taxon>
        <taxon>Chordata</taxon>
        <taxon>Craniata</taxon>
        <taxon>Vertebrata</taxon>
        <taxon>Cyclostomata</taxon>
        <taxon>Myxini</taxon>
        <taxon>Myxiniformes</taxon>
        <taxon>Myxinidae</taxon>
        <taxon>Eptatretinae</taxon>
        <taxon>Eptatretus</taxon>
    </lineage>
</organism>